<gene>
    <name evidence="1" type="ORF">JZM24_04900</name>
</gene>
<accession>A0ABS5Y9J9</accession>
<evidence type="ECO:0000313" key="1">
    <source>
        <dbReference type="EMBL" id="MBT9431649.1"/>
    </source>
</evidence>
<sequence length="65" mass="7329">MKNCHDKKVHIEISHNQEGEFSLLVSDDDIGTRIAGEKVGGCRTLKRFTVNAQELIDSIKEHAHE</sequence>
<protein>
    <submittedName>
        <fullName evidence="1">Uncharacterized protein</fullName>
    </submittedName>
</protein>
<proteinExistence type="predicted"/>
<reference evidence="1 2" key="1">
    <citation type="journal article" date="2021" name="Genome Biol. Evol.">
        <title>The evolution of interdependence in a four-way mealybug symbiosis.</title>
        <authorList>
            <person name="Garber A.I."/>
            <person name="Kupper M."/>
            <person name="Laetsch D.R."/>
            <person name="Weldon S.R."/>
            <person name="Ladinsky M.S."/>
            <person name="Bjorkman P.J."/>
            <person name="McCutcheon J.P."/>
        </authorList>
    </citation>
    <scope>NUCLEOTIDE SEQUENCE [LARGE SCALE GENOMIC DNA]</scope>
    <source>
        <strain evidence="1">SOD</strain>
    </source>
</reference>
<keyword evidence="2" id="KW-1185">Reference proteome</keyword>
<dbReference type="EMBL" id="JAFJYC010000001">
    <property type="protein sequence ID" value="MBT9431649.1"/>
    <property type="molecule type" value="Genomic_DNA"/>
</dbReference>
<organism evidence="1 2">
    <name type="scientific">Candidatus Sodalis endolongispinus</name>
    <dbReference type="NCBI Taxonomy" id="2812662"/>
    <lineage>
        <taxon>Bacteria</taxon>
        <taxon>Pseudomonadati</taxon>
        <taxon>Pseudomonadota</taxon>
        <taxon>Gammaproteobacteria</taxon>
        <taxon>Enterobacterales</taxon>
        <taxon>Bruguierivoracaceae</taxon>
        <taxon>Sodalis</taxon>
    </lineage>
</organism>
<name>A0ABS5Y9J9_9GAMM</name>
<evidence type="ECO:0000313" key="2">
    <source>
        <dbReference type="Proteomes" id="UP000811282"/>
    </source>
</evidence>
<dbReference type="Proteomes" id="UP000811282">
    <property type="component" value="Unassembled WGS sequence"/>
</dbReference>
<comment type="caution">
    <text evidence="1">The sequence shown here is derived from an EMBL/GenBank/DDBJ whole genome shotgun (WGS) entry which is preliminary data.</text>
</comment>